<dbReference type="Gene3D" id="2.40.128.130">
    <property type="entry name" value="Autotransporter beta-domain"/>
    <property type="match status" value="1"/>
</dbReference>
<dbReference type="SUPFAM" id="SSF103515">
    <property type="entry name" value="Autotransporter"/>
    <property type="match status" value="1"/>
</dbReference>
<dbReference type="PROSITE" id="PS51208">
    <property type="entry name" value="AUTOTRANSPORTER"/>
    <property type="match status" value="1"/>
</dbReference>
<comment type="caution">
    <text evidence="3">The sequence shown here is derived from an EMBL/GenBank/DDBJ whole genome shotgun (WGS) entry which is preliminary data.</text>
</comment>
<dbReference type="EMBL" id="JAHCQH010000025">
    <property type="protein sequence ID" value="MBS9479262.1"/>
    <property type="molecule type" value="Genomic_DNA"/>
</dbReference>
<accession>A0ABS5RFZ1</accession>
<reference evidence="3" key="1">
    <citation type="submission" date="2021-05" db="EMBL/GenBank/DDBJ databases">
        <authorList>
            <person name="Sun Q."/>
            <person name="Inoue M."/>
        </authorList>
    </citation>
    <scope>NUCLEOTIDE SEQUENCE</scope>
    <source>
        <strain evidence="3">VKM B-3255</strain>
    </source>
</reference>
<dbReference type="InterPro" id="IPR011050">
    <property type="entry name" value="Pectin_lyase_fold/virulence"/>
</dbReference>
<feature type="domain" description="Autotransporter" evidence="2">
    <location>
        <begin position="749"/>
        <end position="1025"/>
    </location>
</feature>
<dbReference type="InterPro" id="IPR006315">
    <property type="entry name" value="OM_autotransptr_brl_dom"/>
</dbReference>
<dbReference type="InterPro" id="IPR005546">
    <property type="entry name" value="Autotransporte_beta"/>
</dbReference>
<evidence type="ECO:0000259" key="2">
    <source>
        <dbReference type="PROSITE" id="PS51208"/>
    </source>
</evidence>
<gene>
    <name evidence="3" type="ORF">KIP89_19315</name>
</gene>
<organism evidence="3 4">
    <name type="scientific">Ancylobacter radicis</name>
    <dbReference type="NCBI Taxonomy" id="2836179"/>
    <lineage>
        <taxon>Bacteria</taxon>
        <taxon>Pseudomonadati</taxon>
        <taxon>Pseudomonadota</taxon>
        <taxon>Alphaproteobacteria</taxon>
        <taxon>Hyphomicrobiales</taxon>
        <taxon>Xanthobacteraceae</taxon>
        <taxon>Ancylobacter</taxon>
    </lineage>
</organism>
<evidence type="ECO:0000256" key="1">
    <source>
        <dbReference type="SAM" id="SignalP"/>
    </source>
</evidence>
<feature type="signal peptide" evidence="1">
    <location>
        <begin position="1"/>
        <end position="27"/>
    </location>
</feature>
<proteinExistence type="predicted"/>
<evidence type="ECO:0000313" key="3">
    <source>
        <dbReference type="EMBL" id="MBS9479262.1"/>
    </source>
</evidence>
<name>A0ABS5RFZ1_9HYPH</name>
<dbReference type="InterPro" id="IPR036709">
    <property type="entry name" value="Autotransporte_beta_dom_sf"/>
</dbReference>
<dbReference type="Pfam" id="PF03797">
    <property type="entry name" value="Autotransporter"/>
    <property type="match status" value="1"/>
</dbReference>
<evidence type="ECO:0000313" key="4">
    <source>
        <dbReference type="Proteomes" id="UP001166585"/>
    </source>
</evidence>
<dbReference type="Proteomes" id="UP001166585">
    <property type="component" value="Unassembled WGS sequence"/>
</dbReference>
<keyword evidence="1" id="KW-0732">Signal</keyword>
<dbReference type="SMART" id="SM00869">
    <property type="entry name" value="Autotransporter"/>
    <property type="match status" value="1"/>
</dbReference>
<dbReference type="RefSeq" id="WP_213757237.1">
    <property type="nucleotide sequence ID" value="NZ_JAHCQH010000025.1"/>
</dbReference>
<keyword evidence="4" id="KW-1185">Reference proteome</keyword>
<protein>
    <submittedName>
        <fullName evidence="3">Autotransporter domain-containing protein</fullName>
    </submittedName>
</protein>
<dbReference type="SUPFAM" id="SSF51126">
    <property type="entry name" value="Pectin lyase-like"/>
    <property type="match status" value="1"/>
</dbReference>
<feature type="chain" id="PRO_5047172971" evidence="1">
    <location>
        <begin position="28"/>
        <end position="1025"/>
    </location>
</feature>
<dbReference type="NCBIfam" id="TIGR01414">
    <property type="entry name" value="autotrans_barl"/>
    <property type="match status" value="1"/>
</dbReference>
<sequence length="1025" mass="102765">MNRFCSSTSVWALAAAGVIATSPLAVAASFDISTATTTQQQVSGTNVGVITSTGSITVSGVAVQWNGAATGDGVSITNDGTVTSTGGRAFDTSGGSITGIYTLINNGTITSSNDAFRINDDFANGTLNVTNNGTISSATGQAFDLANVTAATAVVTITNYGTIQSGTADAIRPGTGGTVINYGLIQSTDLTSDGDGVDFQEAGGTVINKTGGVILGAKHGITGDGETTVTNEAGATITGQNGSGINIDSTGSTLVTITNYGTITGAVTGLLDDDGTADGVPDGDGDGIDVDGQILLYNYGTVQGTGATGTNDGIPNTADGIAAGGGTIYNYAGAVIEAYDNYANDGSDDVGRAILIDDSNGGAAPFATTIINQGTIRSDGVAITLVGDNDDTIENYSLIQSDNATAIDMGGGNDLFIYHIGSTVVGIVTGGDGTDTFELDGTGTFDLSLLGDTAQYQSFETLLIGEGSVITATGTSDFTGTLEIDGSFTLNGSLSGAGFTLENGATLSGNSTVASLTVESGGTVSPGNSIGTVTVTGTATFNSGSVYMVEIDQTSSDQIIAGTLALNGGTVQLSSSGPLVAGTVYTIISATSTTTPSTQFDTLVSADYLFIDPTLGRDGASVTLTLTRNGTSFASYARTANQAAVANALEAGGTAASYLTAATTATDTTQFATGFDLLSGEVHASVGNTLYTQSTLVGDTLAARLRQSAAGSASPAMAALSSGGPALAYAAPAPATKSPIVTKAPPALPVGPVYAAWAQGFGQWSTADATGNAAEIDSSLGGFLAGGDVTLDRTTFGFAAGYVSANTDVDARLSSADTSTFLIAAYAGTSIENFRLRGGASYGWTDTDTQRTASFMGLTQSLDASYDGGTANIFVEAAYAAEINAIAFEPFAQMAWSWIETDSFTENGGSLALSSQGLSFDVPYSTLGLRLATAIEMGKSLVTPHATLGWRHAFGDVTPEAAMAFAETGAAFAVEGAPIAQDSFVLGAGIDLKIGASLTLNIGYEGEFASDVETNAVRGGLVYRF</sequence>